<comment type="function">
    <text evidence="1 9">The alpha subunit is responsible for the aldol cleavage of indoleglycerol phosphate to indole and glyceraldehyde 3-phosphate.</text>
</comment>
<feature type="active site" description="Proton acceptor" evidence="9">
    <location>
        <position position="65"/>
    </location>
</feature>
<dbReference type="SUPFAM" id="SSF51366">
    <property type="entry name" value="Ribulose-phoshate binding barrel"/>
    <property type="match status" value="1"/>
</dbReference>
<dbReference type="KEGG" id="cmic:caldi_17220"/>
<evidence type="ECO:0000256" key="8">
    <source>
        <dbReference type="ARBA" id="ARBA00049047"/>
    </source>
</evidence>
<evidence type="ECO:0000256" key="4">
    <source>
        <dbReference type="ARBA" id="ARBA00022605"/>
    </source>
</evidence>
<evidence type="ECO:0000313" key="11">
    <source>
        <dbReference type="EMBL" id="BDG60632.1"/>
    </source>
</evidence>
<dbReference type="InterPro" id="IPR002028">
    <property type="entry name" value="Trp_synthase_suA"/>
</dbReference>
<gene>
    <name evidence="9 11" type="primary">trpA</name>
    <name evidence="11" type="ORF">caldi_17220</name>
</gene>
<dbReference type="FunFam" id="3.20.20.70:FF:000037">
    <property type="entry name" value="Tryptophan synthase alpha chain"/>
    <property type="match status" value="1"/>
</dbReference>
<comment type="pathway">
    <text evidence="2 9">Amino-acid biosynthesis; L-tryptophan biosynthesis; L-tryptophan from chorismate: step 5/5.</text>
</comment>
<dbReference type="HAMAP" id="MF_00131">
    <property type="entry name" value="Trp_synth_alpha"/>
    <property type="match status" value="1"/>
</dbReference>
<dbReference type="Pfam" id="PF00290">
    <property type="entry name" value="Trp_syntA"/>
    <property type="match status" value="1"/>
</dbReference>
<comment type="similarity">
    <text evidence="9 10">Belongs to the TrpA family.</text>
</comment>
<organism evidence="11 12">
    <name type="scientific">Caldinitratiruptor microaerophilus</name>
    <dbReference type="NCBI Taxonomy" id="671077"/>
    <lineage>
        <taxon>Bacteria</taxon>
        <taxon>Bacillati</taxon>
        <taxon>Bacillota</taxon>
        <taxon>Clostridia</taxon>
        <taxon>Eubacteriales</taxon>
        <taxon>Symbiobacteriaceae</taxon>
        <taxon>Caldinitratiruptor</taxon>
    </lineage>
</organism>
<keyword evidence="7 9" id="KW-0456">Lyase</keyword>
<dbReference type="Gene3D" id="3.20.20.70">
    <property type="entry name" value="Aldolase class I"/>
    <property type="match status" value="1"/>
</dbReference>
<evidence type="ECO:0000313" key="12">
    <source>
        <dbReference type="Proteomes" id="UP001163687"/>
    </source>
</evidence>
<protein>
    <recommendedName>
        <fullName evidence="9">Tryptophan synthase alpha chain</fullName>
        <ecNumber evidence="9">4.2.1.20</ecNumber>
    </recommendedName>
</protein>
<accession>A0AA35CK11</accession>
<comment type="subunit">
    <text evidence="3 9">Tetramer of two alpha and two beta chains.</text>
</comment>
<dbReference type="InterPro" id="IPR018204">
    <property type="entry name" value="Trp_synthase_alpha_AS"/>
</dbReference>
<evidence type="ECO:0000256" key="6">
    <source>
        <dbReference type="ARBA" id="ARBA00023141"/>
    </source>
</evidence>
<keyword evidence="4 9" id="KW-0028">Amino-acid biosynthesis</keyword>
<dbReference type="GO" id="GO:0004834">
    <property type="term" value="F:tryptophan synthase activity"/>
    <property type="evidence" value="ECO:0007669"/>
    <property type="project" value="UniProtKB-UniRule"/>
</dbReference>
<evidence type="ECO:0000256" key="9">
    <source>
        <dbReference type="HAMAP-Rule" id="MF_00131"/>
    </source>
</evidence>
<evidence type="ECO:0000256" key="10">
    <source>
        <dbReference type="RuleBase" id="RU003662"/>
    </source>
</evidence>
<dbReference type="PANTHER" id="PTHR43406:SF1">
    <property type="entry name" value="TRYPTOPHAN SYNTHASE ALPHA CHAIN, CHLOROPLASTIC"/>
    <property type="match status" value="1"/>
</dbReference>
<reference evidence="11" key="1">
    <citation type="submission" date="2022-03" db="EMBL/GenBank/DDBJ databases">
        <title>Complete genome sequence of Caldinitratiruptor microaerophilus.</title>
        <authorList>
            <person name="Mukaiyama R."/>
            <person name="Nishiyama T."/>
            <person name="Ueda K."/>
        </authorList>
    </citation>
    <scope>NUCLEOTIDE SEQUENCE</scope>
    <source>
        <strain evidence="11">JCM 16183</strain>
    </source>
</reference>
<evidence type="ECO:0000256" key="1">
    <source>
        <dbReference type="ARBA" id="ARBA00003365"/>
    </source>
</evidence>
<dbReference type="RefSeq" id="WP_264844640.1">
    <property type="nucleotide sequence ID" value="NZ_AP025628.1"/>
</dbReference>
<evidence type="ECO:0000256" key="5">
    <source>
        <dbReference type="ARBA" id="ARBA00022822"/>
    </source>
</evidence>
<sequence>MTAAPENRIGRRLGQLRREGRKALIVYLMAGDPDPEASLDLVETVAGAGADVIELGVPFSDPLADGPVIQAAGQRALRAGMTPAGVLDLVRRLRARGVEVPIALMTYTNPVLRQGYAAFARAAAEAGVDGVIVPDLPHEEAGPLRGHLREAGVDLIPLVAPTTPAERVAAIVREASGFVYCVSLLGVTGARESLSDRFAPLVERTRRYTDLPVAVGFGIRDAEQARAVAEVADAVIVGSAVVRLCGETADPALRLRRVGEFVRGLREALGA</sequence>
<keyword evidence="5 9" id="KW-0822">Tryptophan biosynthesis</keyword>
<dbReference type="Proteomes" id="UP001163687">
    <property type="component" value="Chromosome"/>
</dbReference>
<name>A0AA35CK11_9FIRM</name>
<dbReference type="CDD" id="cd04724">
    <property type="entry name" value="Tryptophan_synthase_alpha"/>
    <property type="match status" value="1"/>
</dbReference>
<dbReference type="AlphaFoldDB" id="A0AA35CK11"/>
<dbReference type="GO" id="GO:0005829">
    <property type="term" value="C:cytosol"/>
    <property type="evidence" value="ECO:0007669"/>
    <property type="project" value="TreeGrafter"/>
</dbReference>
<dbReference type="EMBL" id="AP025628">
    <property type="protein sequence ID" value="BDG60632.1"/>
    <property type="molecule type" value="Genomic_DNA"/>
</dbReference>
<dbReference type="InterPro" id="IPR013785">
    <property type="entry name" value="Aldolase_TIM"/>
</dbReference>
<evidence type="ECO:0000256" key="7">
    <source>
        <dbReference type="ARBA" id="ARBA00023239"/>
    </source>
</evidence>
<proteinExistence type="inferred from homology"/>
<dbReference type="InterPro" id="IPR011060">
    <property type="entry name" value="RibuloseP-bd_barrel"/>
</dbReference>
<keyword evidence="12" id="KW-1185">Reference proteome</keyword>
<dbReference type="EC" id="4.2.1.20" evidence="9"/>
<dbReference type="PANTHER" id="PTHR43406">
    <property type="entry name" value="TRYPTOPHAN SYNTHASE, ALPHA CHAIN"/>
    <property type="match status" value="1"/>
</dbReference>
<dbReference type="PROSITE" id="PS00167">
    <property type="entry name" value="TRP_SYNTHASE_ALPHA"/>
    <property type="match status" value="1"/>
</dbReference>
<keyword evidence="6 9" id="KW-0057">Aromatic amino acid biosynthesis</keyword>
<feature type="active site" description="Proton acceptor" evidence="9">
    <location>
        <position position="54"/>
    </location>
</feature>
<comment type="catalytic activity">
    <reaction evidence="8 9">
        <text>(1S,2R)-1-C-(indol-3-yl)glycerol 3-phosphate + L-serine = D-glyceraldehyde 3-phosphate + L-tryptophan + H2O</text>
        <dbReference type="Rhea" id="RHEA:10532"/>
        <dbReference type="ChEBI" id="CHEBI:15377"/>
        <dbReference type="ChEBI" id="CHEBI:33384"/>
        <dbReference type="ChEBI" id="CHEBI:57912"/>
        <dbReference type="ChEBI" id="CHEBI:58866"/>
        <dbReference type="ChEBI" id="CHEBI:59776"/>
        <dbReference type="EC" id="4.2.1.20"/>
    </reaction>
</comment>
<evidence type="ECO:0000256" key="3">
    <source>
        <dbReference type="ARBA" id="ARBA00011270"/>
    </source>
</evidence>
<evidence type="ECO:0000256" key="2">
    <source>
        <dbReference type="ARBA" id="ARBA00004733"/>
    </source>
</evidence>
<dbReference type="NCBIfam" id="TIGR00262">
    <property type="entry name" value="trpA"/>
    <property type="match status" value="1"/>
</dbReference>